<dbReference type="EMBL" id="NTME01000072">
    <property type="protein sequence ID" value="PBJ91997.1"/>
    <property type="molecule type" value="Genomic_DNA"/>
</dbReference>
<comment type="caution">
    <text evidence="1">The sequence shown here is derived from an EMBL/GenBank/DDBJ whole genome shotgun (WGS) entry which is preliminary data.</text>
</comment>
<protein>
    <submittedName>
        <fullName evidence="1">Uncharacterized protein</fullName>
    </submittedName>
</protein>
<accession>A0A2A3LVW5</accession>
<name>A0A2A3LVW5_PSEDL</name>
<evidence type="ECO:0000313" key="2">
    <source>
        <dbReference type="Proteomes" id="UP000218102"/>
    </source>
</evidence>
<gene>
    <name evidence="1" type="ORF">CMV24_29475</name>
</gene>
<dbReference type="Proteomes" id="UP000218102">
    <property type="component" value="Unassembled WGS sequence"/>
</dbReference>
<organism evidence="1 2">
    <name type="scientific">Pseudomonas plecoglossicida</name>
    <dbReference type="NCBI Taxonomy" id="70775"/>
    <lineage>
        <taxon>Bacteria</taxon>
        <taxon>Pseudomonadati</taxon>
        <taxon>Pseudomonadota</taxon>
        <taxon>Gammaproteobacteria</taxon>
        <taxon>Pseudomonadales</taxon>
        <taxon>Pseudomonadaceae</taxon>
        <taxon>Pseudomonas</taxon>
    </lineage>
</organism>
<reference evidence="1 2" key="1">
    <citation type="submission" date="2017-09" db="EMBL/GenBank/DDBJ databases">
        <authorList>
            <person name="Ehlers B."/>
            <person name="Leendertz F.H."/>
        </authorList>
    </citation>
    <scope>NUCLEOTIDE SEQUENCE [LARGE SCALE GENOMIC DNA]</scope>
    <source>
        <strain evidence="1 2">DJ-1</strain>
    </source>
</reference>
<dbReference type="AlphaFoldDB" id="A0A2A3LVW5"/>
<proteinExistence type="predicted"/>
<evidence type="ECO:0000313" key="1">
    <source>
        <dbReference type="EMBL" id="PBJ91997.1"/>
    </source>
</evidence>
<sequence length="70" mass="7631">MTVQLDQLSPDVRQRIEGLMRANNWDFSTAMNQVFEAAVASGALSVVGRRKAKVLQLVAPMRASPRDSSG</sequence>